<sequence>MLGQQKLDDMSNEITAVPKLLDLLNVKGCVNIPSSAQFKIRDYATNLLLNSLGSILPCDSCGLSLL</sequence>
<accession>A0AA37WJX3</accession>
<evidence type="ECO:0000313" key="1">
    <source>
        <dbReference type="EMBL" id="GLR72573.1"/>
    </source>
</evidence>
<reference evidence="1" key="1">
    <citation type="journal article" date="2014" name="Int. J. Syst. Evol. Microbiol.">
        <title>Complete genome sequence of Corynebacterium casei LMG S-19264T (=DSM 44701T), isolated from a smear-ripened cheese.</title>
        <authorList>
            <consortium name="US DOE Joint Genome Institute (JGI-PGF)"/>
            <person name="Walter F."/>
            <person name="Albersmeier A."/>
            <person name="Kalinowski J."/>
            <person name="Ruckert C."/>
        </authorList>
    </citation>
    <scope>NUCLEOTIDE SEQUENCE</scope>
    <source>
        <strain evidence="1">NBRC 110023</strain>
    </source>
</reference>
<dbReference type="EMBL" id="BSOT01000011">
    <property type="protein sequence ID" value="GLR72573.1"/>
    <property type="molecule type" value="Genomic_DNA"/>
</dbReference>
<evidence type="ECO:0008006" key="3">
    <source>
        <dbReference type="Google" id="ProtNLM"/>
    </source>
</evidence>
<comment type="caution">
    <text evidence="1">The sequence shown here is derived from an EMBL/GenBank/DDBJ whole genome shotgun (WGS) entry which is preliminary data.</text>
</comment>
<name>A0AA37WJX3_9ALTE</name>
<proteinExistence type="predicted"/>
<dbReference type="AlphaFoldDB" id="A0AA37WJX3"/>
<gene>
    <name evidence="1" type="ORF">GCM10007852_34810</name>
</gene>
<protein>
    <recommendedName>
        <fullName evidence="3">Transposase</fullName>
    </recommendedName>
</protein>
<dbReference type="Proteomes" id="UP001156601">
    <property type="component" value="Unassembled WGS sequence"/>
</dbReference>
<evidence type="ECO:0000313" key="2">
    <source>
        <dbReference type="Proteomes" id="UP001156601"/>
    </source>
</evidence>
<reference evidence="1" key="2">
    <citation type="submission" date="2023-01" db="EMBL/GenBank/DDBJ databases">
        <title>Draft genome sequence of Agaribacter marinus strain NBRC 110023.</title>
        <authorList>
            <person name="Sun Q."/>
            <person name="Mori K."/>
        </authorList>
    </citation>
    <scope>NUCLEOTIDE SEQUENCE</scope>
    <source>
        <strain evidence="1">NBRC 110023</strain>
    </source>
</reference>
<organism evidence="1 2">
    <name type="scientific">Agaribacter marinus</name>
    <dbReference type="NCBI Taxonomy" id="1431249"/>
    <lineage>
        <taxon>Bacteria</taxon>
        <taxon>Pseudomonadati</taxon>
        <taxon>Pseudomonadota</taxon>
        <taxon>Gammaproteobacteria</taxon>
        <taxon>Alteromonadales</taxon>
        <taxon>Alteromonadaceae</taxon>
        <taxon>Agaribacter</taxon>
    </lineage>
</organism>
<keyword evidence="2" id="KW-1185">Reference proteome</keyword>